<reference evidence="1 2" key="1">
    <citation type="submission" date="2019-04" db="EMBL/GenBank/DDBJ databases">
        <title>Annotation for the trematode Fasciola gigantica.</title>
        <authorList>
            <person name="Choi Y.-J."/>
        </authorList>
    </citation>
    <scope>NUCLEOTIDE SEQUENCE [LARGE SCALE GENOMIC DNA]</scope>
    <source>
        <strain evidence="1">Uganda_cow_1</strain>
    </source>
</reference>
<keyword evidence="2" id="KW-1185">Reference proteome</keyword>
<gene>
    <name evidence="1" type="ORF">FGIG_08642</name>
</gene>
<comment type="caution">
    <text evidence="1">The sequence shown here is derived from an EMBL/GenBank/DDBJ whole genome shotgun (WGS) entry which is preliminary data.</text>
</comment>
<accession>A0A504YIL7</accession>
<protein>
    <submittedName>
        <fullName evidence="1">Uncharacterized protein</fullName>
    </submittedName>
</protein>
<sequence length="111" mass="12198">MQKVTTSEAAVGLPTMLAPLDLKSDADLINSDTTASGLEFRTQPIGLFKISRSPRDSLKFILTKWYSPETSALIADSISACCSETQLKKLVAGPLRDILRFAEKHFLELNI</sequence>
<proteinExistence type="predicted"/>
<dbReference type="OrthoDB" id="6253923at2759"/>
<dbReference type="Proteomes" id="UP000316759">
    <property type="component" value="Unassembled WGS sequence"/>
</dbReference>
<name>A0A504YIL7_FASGI</name>
<dbReference type="AlphaFoldDB" id="A0A504YIL7"/>
<evidence type="ECO:0000313" key="2">
    <source>
        <dbReference type="Proteomes" id="UP000316759"/>
    </source>
</evidence>
<organism evidence="1 2">
    <name type="scientific">Fasciola gigantica</name>
    <name type="common">Giant liver fluke</name>
    <dbReference type="NCBI Taxonomy" id="46835"/>
    <lineage>
        <taxon>Eukaryota</taxon>
        <taxon>Metazoa</taxon>
        <taxon>Spiralia</taxon>
        <taxon>Lophotrochozoa</taxon>
        <taxon>Platyhelminthes</taxon>
        <taxon>Trematoda</taxon>
        <taxon>Digenea</taxon>
        <taxon>Plagiorchiida</taxon>
        <taxon>Echinostomata</taxon>
        <taxon>Echinostomatoidea</taxon>
        <taxon>Fasciolidae</taxon>
        <taxon>Fasciola</taxon>
    </lineage>
</organism>
<evidence type="ECO:0000313" key="1">
    <source>
        <dbReference type="EMBL" id="TPP61033.1"/>
    </source>
</evidence>
<dbReference type="EMBL" id="SUNJ01008697">
    <property type="protein sequence ID" value="TPP61033.1"/>
    <property type="molecule type" value="Genomic_DNA"/>
</dbReference>